<dbReference type="EMBL" id="LCAH01000011">
    <property type="protein sequence ID" value="KKR86586.1"/>
    <property type="molecule type" value="Genomic_DNA"/>
</dbReference>
<accession>A0A0G0UGM2</accession>
<sequence>MNKALQNQNKEGSGSMQELLQLLECSPLEIQSGELNSFLEHFGELRKLPEYERLLVSLRSKEISKIEFFEEIKKQLAVLEEVIHG</sequence>
<reference evidence="1 2" key="1">
    <citation type="journal article" date="2015" name="Nature">
        <title>rRNA introns, odd ribosomes, and small enigmatic genomes across a large radiation of phyla.</title>
        <authorList>
            <person name="Brown C.T."/>
            <person name="Hug L.A."/>
            <person name="Thomas B.C."/>
            <person name="Sharon I."/>
            <person name="Castelle C.J."/>
            <person name="Singh A."/>
            <person name="Wilkins M.J."/>
            <person name="Williams K.H."/>
            <person name="Banfield J.F."/>
        </authorList>
    </citation>
    <scope>NUCLEOTIDE SEQUENCE [LARGE SCALE GENOMIC DNA]</scope>
</reference>
<evidence type="ECO:0000313" key="2">
    <source>
        <dbReference type="Proteomes" id="UP000034616"/>
    </source>
</evidence>
<gene>
    <name evidence="1" type="ORF">UU35_C0011G0039</name>
</gene>
<comment type="caution">
    <text evidence="1">The sequence shown here is derived from an EMBL/GenBank/DDBJ whole genome shotgun (WGS) entry which is preliminary data.</text>
</comment>
<protein>
    <submittedName>
        <fullName evidence="1">Uncharacterized protein</fullName>
    </submittedName>
</protein>
<evidence type="ECO:0000313" key="1">
    <source>
        <dbReference type="EMBL" id="KKR86586.1"/>
    </source>
</evidence>
<organism evidence="1 2">
    <name type="scientific">Candidatus Uhrbacteria bacterium GW2011_GWC2_41_11</name>
    <dbReference type="NCBI Taxonomy" id="1618985"/>
    <lineage>
        <taxon>Bacteria</taxon>
        <taxon>Candidatus Uhriibacteriota</taxon>
    </lineage>
</organism>
<dbReference type="AlphaFoldDB" id="A0A0G0UGM2"/>
<dbReference type="Proteomes" id="UP000034616">
    <property type="component" value="Unassembled WGS sequence"/>
</dbReference>
<proteinExistence type="predicted"/>
<name>A0A0G0UGM2_9BACT</name>